<dbReference type="Pfam" id="PF25805">
    <property type="entry name" value="IQUB"/>
    <property type="match status" value="1"/>
</dbReference>
<reference evidence="3 4" key="1">
    <citation type="submission" date="2015-12" db="EMBL/GenBank/DDBJ databases">
        <title>The genome of Folsomia candida.</title>
        <authorList>
            <person name="Faddeeva A."/>
            <person name="Derks M.F."/>
            <person name="Anvar Y."/>
            <person name="Smit S."/>
            <person name="Van Straalen N."/>
            <person name="Roelofs D."/>
        </authorList>
    </citation>
    <scope>NUCLEOTIDE SEQUENCE [LARGE SCALE GENOMIC DNA]</scope>
    <source>
        <strain evidence="3 4">VU population</strain>
        <tissue evidence="3">Whole body</tissue>
    </source>
</reference>
<sequence length="944" mass="110274">MSDEEEYAEEFEGEDDEVDEPEPSQEDDDLPPVDDVEPPPPPQEEPDVDIEAPPINEDEPPEPNDDNARSVSNSDIEIPNYEAVDTGTYAQDEFQFQQPQAYNEGSEWAPLIAEEEWLIDDGWTLEENQEGPNAPVLEEEDYKDTDKHIKFILERRSFYDNQQPFFGNDDVEIEEQSDEDSILPEEVEPEPEIVTSEQEFINVHMTIPEAPAIERLDKECHTSTNQVFDPLVTYLEEKEPYTSTTEPRMYRCPSIDTFFRTQKGPTVQLYLYPGNKIISKECRLDTNIFQLKVAIGRYVRVPPTHLDIRKNRNLISEDKTLYDLGARPTKKIKFTVEINRRIPGTYELNLPRDRSVVEKIPDVSRKVRVRLDDGTTRIVQVNITFAQENKPMLGGFVDKRNNKVYHHAATGVEVDYKPYRPSQTNVAVQAYSTKVSQVQSLSNKGQQMEKRGFYVSEVNDYCKYPKPYTSFEMIQKKRHHSAIIIQTNWRRLMAIKERRRREEGLIKRVQWAERVRMGRLEQRKEIMSKEIERQENPKRPVDLELLYRAINVWRQEQEDWVNLNRWGAEKKAALAALTDIESDLLLDLERTKNRIEVQERGNKILREFERMGHPKRWLSEKTKNFIVADDNGKAHVRELQAIYIELQTPVARTPEGVRLRCALLSRLDHMTKVVHTNMSEMLRELLTRELSFLRSPKCSPVLLAGVRRRISSTFFFLCQDPIFNPEAKRVQKIPHDLTKLKKDMRQCHGCRRMMHVGQFTVIKGTTLTNRCLSCMNLYRTAIQRIDLNLYRHMLKELRRDELAAGVINSVTFLMDAFDLKFLVDEIWHAQSALSGIDNRYLLRLCRFRKETPWAPWNCVLLTDEEATAHLQLDNLKDAYKPTFFHKVLVKQCTAKQYFHGISRLRIGLDERVNENCKTAEARAKKMGEIKQKVLKRMKVLAMLS</sequence>
<feature type="compositionally biased region" description="Acidic residues" evidence="1">
    <location>
        <begin position="1"/>
        <end position="37"/>
    </location>
</feature>
<organism evidence="3 4">
    <name type="scientific">Folsomia candida</name>
    <name type="common">Springtail</name>
    <dbReference type="NCBI Taxonomy" id="158441"/>
    <lineage>
        <taxon>Eukaryota</taxon>
        <taxon>Metazoa</taxon>
        <taxon>Ecdysozoa</taxon>
        <taxon>Arthropoda</taxon>
        <taxon>Hexapoda</taxon>
        <taxon>Collembola</taxon>
        <taxon>Entomobryomorpha</taxon>
        <taxon>Isotomoidea</taxon>
        <taxon>Isotomidae</taxon>
        <taxon>Proisotominae</taxon>
        <taxon>Folsomia</taxon>
    </lineage>
</organism>
<proteinExistence type="predicted"/>
<dbReference type="Proteomes" id="UP000198287">
    <property type="component" value="Unassembled WGS sequence"/>
</dbReference>
<gene>
    <name evidence="3" type="ORF">Fcan01_04591</name>
</gene>
<evidence type="ECO:0000313" key="3">
    <source>
        <dbReference type="EMBL" id="OXA60744.1"/>
    </source>
</evidence>
<dbReference type="PANTHER" id="PTHR21074:SF0">
    <property type="entry name" value="IQ AND UBIQUITIN-LIKE DOMAIN-CONTAINING PROTEIN"/>
    <property type="match status" value="1"/>
</dbReference>
<dbReference type="STRING" id="158441.A0A226EUK0"/>
<name>A0A226EUK0_FOLCA</name>
<dbReference type="EMBL" id="LNIX01000002">
    <property type="protein sequence ID" value="OXA60744.1"/>
    <property type="molecule type" value="Genomic_DNA"/>
</dbReference>
<keyword evidence="4" id="KW-1185">Reference proteome</keyword>
<comment type="caution">
    <text evidence="3">The sequence shown here is derived from an EMBL/GenBank/DDBJ whole genome shotgun (WGS) entry which is preliminary data.</text>
</comment>
<dbReference type="InterPro" id="IPR037695">
    <property type="entry name" value="IQUB"/>
</dbReference>
<dbReference type="AlphaFoldDB" id="A0A226EUK0"/>
<evidence type="ECO:0000256" key="1">
    <source>
        <dbReference type="SAM" id="MobiDB-lite"/>
    </source>
</evidence>
<dbReference type="GO" id="GO:0060271">
    <property type="term" value="P:cilium assembly"/>
    <property type="evidence" value="ECO:0007669"/>
    <property type="project" value="TreeGrafter"/>
</dbReference>
<dbReference type="GO" id="GO:0001669">
    <property type="term" value="C:acrosomal vesicle"/>
    <property type="evidence" value="ECO:0007669"/>
    <property type="project" value="TreeGrafter"/>
</dbReference>
<dbReference type="GO" id="GO:0030317">
    <property type="term" value="P:flagellated sperm motility"/>
    <property type="evidence" value="ECO:0007669"/>
    <property type="project" value="TreeGrafter"/>
</dbReference>
<dbReference type="PANTHER" id="PTHR21074">
    <property type="entry name" value="IQ AND UBIQUITIN-LIKE DOMAIN-CONTAINING PROTEIN"/>
    <property type="match status" value="1"/>
</dbReference>
<protein>
    <submittedName>
        <fullName evidence="3">IQ and ubiquitin-like domain-containing protein</fullName>
    </submittedName>
</protein>
<dbReference type="GO" id="GO:0031514">
    <property type="term" value="C:motile cilium"/>
    <property type="evidence" value="ECO:0007669"/>
    <property type="project" value="TreeGrafter"/>
</dbReference>
<dbReference type="InterPro" id="IPR057887">
    <property type="entry name" value="IQUB_helical"/>
</dbReference>
<feature type="domain" description="IQ motif and ubiquitin-like" evidence="2">
    <location>
        <begin position="600"/>
        <end position="741"/>
    </location>
</feature>
<feature type="compositionally biased region" description="Acidic residues" evidence="1">
    <location>
        <begin position="44"/>
        <end position="65"/>
    </location>
</feature>
<dbReference type="OrthoDB" id="10265862at2759"/>
<evidence type="ECO:0000259" key="2">
    <source>
        <dbReference type="Pfam" id="PF25805"/>
    </source>
</evidence>
<dbReference type="OMA" id="KNINYCH"/>
<accession>A0A226EUK0</accession>
<dbReference type="SUPFAM" id="SSF54236">
    <property type="entry name" value="Ubiquitin-like"/>
    <property type="match status" value="1"/>
</dbReference>
<feature type="region of interest" description="Disordered" evidence="1">
    <location>
        <begin position="1"/>
        <end position="90"/>
    </location>
</feature>
<dbReference type="InterPro" id="IPR029071">
    <property type="entry name" value="Ubiquitin-like_domsf"/>
</dbReference>
<evidence type="ECO:0000313" key="4">
    <source>
        <dbReference type="Proteomes" id="UP000198287"/>
    </source>
</evidence>